<feature type="binding site" evidence="2">
    <location>
        <position position="11"/>
    </location>
    <ligand>
        <name>Mg(2+)</name>
        <dbReference type="ChEBI" id="CHEBI:18420"/>
    </ligand>
</feature>
<dbReference type="HAMAP" id="MF_01139">
    <property type="entry name" value="ISPT"/>
    <property type="match status" value="1"/>
</dbReference>
<dbReference type="PANTHER" id="PTHR10291">
    <property type="entry name" value="DEHYDRODOLICHYL DIPHOSPHATE SYNTHASE FAMILY MEMBER"/>
    <property type="match status" value="1"/>
</dbReference>
<comment type="subunit">
    <text evidence="2">Homodimer.</text>
</comment>
<proteinExistence type="inferred from homology"/>
<dbReference type="CDD" id="cd00475">
    <property type="entry name" value="Cis_IPPS"/>
    <property type="match status" value="1"/>
</dbReference>
<feature type="binding site" evidence="2">
    <location>
        <position position="194"/>
    </location>
    <ligand>
        <name>Mg(2+)</name>
        <dbReference type="ChEBI" id="CHEBI:18420"/>
    </ligand>
</feature>
<keyword evidence="2" id="KW-0460">Magnesium</keyword>
<keyword evidence="2" id="KW-0479">Metal-binding</keyword>
<feature type="binding site" evidence="2">
    <location>
        <position position="60"/>
    </location>
    <ligand>
        <name>substrate</name>
    </ligand>
</feature>
<comment type="caution">
    <text evidence="2">Lacks conserved residue(s) required for the propagation of feature annotation.</text>
</comment>
<dbReference type="EMBL" id="KU240005">
    <property type="protein sequence ID" value="ALV85550.1"/>
    <property type="molecule type" value="Genomic_DNA"/>
</dbReference>
<evidence type="ECO:0000313" key="3">
    <source>
        <dbReference type="EMBL" id="ALV85550.1"/>
    </source>
</evidence>
<dbReference type="GO" id="GO:0045547">
    <property type="term" value="F:ditrans,polycis-polyprenyl diphosphate synthase [(2E,6E)-farnesyl diphosphate specific] activity"/>
    <property type="evidence" value="ECO:0007669"/>
    <property type="project" value="TreeGrafter"/>
</dbReference>
<feature type="binding site" evidence="2">
    <location>
        <begin position="181"/>
        <end position="183"/>
    </location>
    <ligand>
        <name>substrate</name>
    </ligand>
</feature>
<evidence type="ECO:0000256" key="1">
    <source>
        <dbReference type="ARBA" id="ARBA00022679"/>
    </source>
</evidence>
<accession>A0A0U3U5C8</accession>
<organism evidence="3">
    <name type="scientific">uncultured bacterium pA1</name>
    <dbReference type="NCBI Taxonomy" id="1776268"/>
    <lineage>
        <taxon>Bacteria</taxon>
        <taxon>environmental samples</taxon>
    </lineage>
</organism>
<protein>
    <recommendedName>
        <fullName evidence="2">Isoprenyl transferase</fullName>
        <ecNumber evidence="2">2.5.1.-</ecNumber>
    </recommendedName>
</protein>
<dbReference type="PANTHER" id="PTHR10291:SF0">
    <property type="entry name" value="DEHYDRODOLICHYL DIPHOSPHATE SYNTHASE 2"/>
    <property type="match status" value="1"/>
</dbReference>
<reference evidence="3" key="1">
    <citation type="journal article" date="2015" name="J. Microbiol. Biotechnol.">
        <title>Functional Metagenome Mining of Soil for a Novel Gentamicin Resistance Gene.</title>
        <authorList>
            <person name="Im H."/>
            <person name="Kim K.M."/>
            <person name="Lee S.H."/>
            <person name="Ryu C.M."/>
        </authorList>
    </citation>
    <scope>NUCLEOTIDE SEQUENCE</scope>
</reference>
<sequence>MPVQHIAFILDGNRRWAKAKGLPTFEGHRRGYDNLKTIGLACLARNVRQITAFVFSTENWNRSKEEVSYLMDLLYKAIAEEIGFFVENDVRLKVLGSRERLSPKLREAIEAAEARTADFRRGQMNLCLNYGGRLEIIDAVKTLAAEGVRPDQVTEELLKSRMWTAGIPDPDLIVRTSGEHRLSGFLTWSGVYSELLFVDKHWPDFTEKDLDAAIEEYGNRQRRFGK</sequence>
<dbReference type="GO" id="GO:0016094">
    <property type="term" value="P:polyprenol biosynthetic process"/>
    <property type="evidence" value="ECO:0007669"/>
    <property type="project" value="TreeGrafter"/>
</dbReference>
<dbReference type="Pfam" id="PF01255">
    <property type="entry name" value="Prenyltransf"/>
    <property type="match status" value="1"/>
</dbReference>
<dbReference type="InterPro" id="IPR018520">
    <property type="entry name" value="UPP_synth-like_CS"/>
</dbReference>
<dbReference type="InterPro" id="IPR036424">
    <property type="entry name" value="UPP_synth-like_sf"/>
</dbReference>
<dbReference type="AlphaFoldDB" id="A0A0U3U5C8"/>
<dbReference type="EC" id="2.5.1.-" evidence="2"/>
<dbReference type="NCBIfam" id="TIGR00055">
    <property type="entry name" value="uppS"/>
    <property type="match status" value="1"/>
</dbReference>
<evidence type="ECO:0000256" key="2">
    <source>
        <dbReference type="HAMAP-Rule" id="MF_01139"/>
    </source>
</evidence>
<comment type="cofactor">
    <cofactor evidence="2">
        <name>Mg(2+)</name>
        <dbReference type="ChEBI" id="CHEBI:18420"/>
    </cofactor>
    <text evidence="2">Binds 2 magnesium ions per subunit.</text>
</comment>
<dbReference type="Gene3D" id="3.40.1180.10">
    <property type="entry name" value="Decaprenyl diphosphate synthase-like"/>
    <property type="match status" value="1"/>
</dbReference>
<dbReference type="PROSITE" id="PS01066">
    <property type="entry name" value="UPP_SYNTHASE"/>
    <property type="match status" value="1"/>
</dbReference>
<comment type="similarity">
    <text evidence="2">Belongs to the UPP synthase family.</text>
</comment>
<feature type="binding site" evidence="2">
    <location>
        <position position="16"/>
    </location>
    <ligand>
        <name>substrate</name>
    </ligand>
</feature>
<feature type="binding site" evidence="2">
    <location>
        <begin position="56"/>
        <end position="58"/>
    </location>
    <ligand>
        <name>substrate</name>
    </ligand>
</feature>
<feature type="binding site" evidence="2">
    <location>
        <position position="62"/>
    </location>
    <ligand>
        <name>substrate</name>
    </ligand>
</feature>
<dbReference type="InterPro" id="IPR001441">
    <property type="entry name" value="UPP_synth-like"/>
</dbReference>
<dbReference type="SUPFAM" id="SSF64005">
    <property type="entry name" value="Undecaprenyl diphosphate synthase"/>
    <property type="match status" value="1"/>
</dbReference>
<feature type="binding site" evidence="2">
    <location>
        <begin position="12"/>
        <end position="15"/>
    </location>
    <ligand>
        <name>substrate</name>
    </ligand>
</feature>
<feature type="active site" evidence="2">
    <location>
        <position position="11"/>
    </location>
</feature>
<keyword evidence="1 2" id="KW-0808">Transferase</keyword>
<feature type="active site" description="Proton acceptor" evidence="2">
    <location>
        <position position="59"/>
    </location>
</feature>
<dbReference type="GO" id="GO:0000287">
    <property type="term" value="F:magnesium ion binding"/>
    <property type="evidence" value="ECO:0007669"/>
    <property type="project" value="UniProtKB-UniRule"/>
</dbReference>
<comment type="function">
    <text evidence="2">Catalyzes the condensation of isopentenyl diphosphate (IPP) with allylic pyrophosphates generating different type of terpenoids.</text>
</comment>
<feature type="binding site" evidence="2">
    <location>
        <position position="175"/>
    </location>
    <ligand>
        <name>substrate</name>
    </ligand>
</feature>
<name>A0A0U3U5C8_9BACT</name>
<feature type="binding site" evidence="2">
    <location>
        <position position="28"/>
    </location>
    <ligand>
        <name>substrate</name>
    </ligand>
</feature>